<gene>
    <name evidence="3" type="ORF">EZJ43_06555</name>
</gene>
<dbReference type="Pfam" id="PF13181">
    <property type="entry name" value="TPR_8"/>
    <property type="match status" value="1"/>
</dbReference>
<evidence type="ECO:0000259" key="2">
    <source>
        <dbReference type="Pfam" id="PF12770"/>
    </source>
</evidence>
<dbReference type="Gene3D" id="1.25.40.10">
    <property type="entry name" value="Tetratricopeptide repeat domain"/>
    <property type="match status" value="4"/>
</dbReference>
<comment type="caution">
    <text evidence="3">The sequence shown here is derived from an EMBL/GenBank/DDBJ whole genome shotgun (WGS) entry which is preliminary data.</text>
</comment>
<dbReference type="Pfam" id="PF12770">
    <property type="entry name" value="CHAT"/>
    <property type="match status" value="1"/>
</dbReference>
<dbReference type="PROSITE" id="PS50005">
    <property type="entry name" value="TPR"/>
    <property type="match status" value="2"/>
</dbReference>
<keyword evidence="1" id="KW-0802">TPR repeat</keyword>
<feature type="repeat" description="TPR" evidence="1">
    <location>
        <begin position="913"/>
        <end position="946"/>
    </location>
</feature>
<dbReference type="SMART" id="SM00028">
    <property type="entry name" value="TPR"/>
    <property type="match status" value="14"/>
</dbReference>
<proteinExistence type="predicted"/>
<accession>A0A4R5MMB9</accession>
<protein>
    <submittedName>
        <fullName evidence="3">Tetratricopeptide repeat protein</fullName>
    </submittedName>
</protein>
<dbReference type="PANTHER" id="PTHR10098">
    <property type="entry name" value="RAPSYN-RELATED"/>
    <property type="match status" value="1"/>
</dbReference>
<feature type="repeat" description="TPR" evidence="1">
    <location>
        <begin position="793"/>
        <end position="826"/>
    </location>
</feature>
<dbReference type="RefSeq" id="WP_133261883.1">
    <property type="nucleotide sequence ID" value="NZ_SJCY01000003.1"/>
</dbReference>
<reference evidence="3 4" key="1">
    <citation type="submission" date="2019-02" db="EMBL/GenBank/DDBJ databases">
        <title>Pedobacter sp. nov., a novel speices isolated from soil of pinguins habitat in Antarcitica.</title>
        <authorList>
            <person name="He R.-H."/>
        </authorList>
    </citation>
    <scope>NUCLEOTIDE SEQUENCE [LARGE SCALE GENOMIC DNA]</scope>
    <source>
        <strain evidence="3 4">E01020</strain>
    </source>
</reference>
<evidence type="ECO:0000313" key="3">
    <source>
        <dbReference type="EMBL" id="TDG36937.1"/>
    </source>
</evidence>
<dbReference type="InterPro" id="IPR019734">
    <property type="entry name" value="TPR_rpt"/>
</dbReference>
<dbReference type="EMBL" id="SJCY01000003">
    <property type="protein sequence ID" value="TDG36937.1"/>
    <property type="molecule type" value="Genomic_DNA"/>
</dbReference>
<dbReference type="Proteomes" id="UP000295668">
    <property type="component" value="Unassembled WGS sequence"/>
</dbReference>
<dbReference type="SUPFAM" id="SSF48452">
    <property type="entry name" value="TPR-like"/>
    <property type="match status" value="4"/>
</dbReference>
<name>A0A4R5MMB9_9SPHI</name>
<sequence>MKTDLKFLSFLLNLKTQLLFFILFLFSFSLTAQTAKSPVKTVKKDFNFKVNYVYQANADTVILLFYNGGKWGVKKGDQGKIFGTHSTNEPNRSQKELGYCTVINVIGDTVGVLAKIYPQATSADMVRVGDYATLSITVPDKNYYSLFYDLALLQINFLDGFKKPMYDVNYLLQKDSKTLTDSLLNASIIGIKDIYEMVKEDTSYKSLRVKLVNGRYAGRSPLDVMEKVNKDDIMSFLKFVRSYPGKYIGNDWKMAEVFATWVINDAPLNAEEALDYLVLNEKFPLKQKAFLEQNRKLIIKDEFLRNWVQKGYQANNVGNDVLANQILALTEKAGTILNDTSGLAFYNYIRAQIIQDKEQYTQAIPYADKAINLFQSTNNYEFYFETKLKRFYLERMALNFVAIEKTRNELKSDFERYKSNLDKDLYQLLKGRYLSYYGHALKKKGDLNEAKVAYQQASQEFAVLKDLNGAEETAATQENIADIETIQNNYAAALPVYDSLAVAYGKLTQYVKKANMLNNKAFALNKMGSFDKSIEVSKEALKIQVKNEDWNNAGYSLSIIGQNLWSLGKFEEAIKSHKLSITYRKDGDNPAGAGYSYTKLGDLYTETGDKLKAIAAYDSAMVFYTKISAKDEIAQIQGSLGKIYLSDNNPTKAITYFLGAYEALKSLGLKQEMAAQLYNVADASYKDQPILSAQYYKQAFDLYKEIGIKDQMLYCLLNLGNIETRSKNFEKAEDFFQQAFVISKEINGKREQAVVYNKLADAASIKLNLPDALVKYDQALTIYKELEEKAEQATVHLAMGYVYISQGKFDDAEKTFNSALDIATSTNNAKAKADAFLSLSDLHQLKGEFDLSKKAIDSCFKIYRKLGNIYQVANTHIVAGNYYNHLSDNIKAIENYKIADSIFVAEKEINTRFTTLNNIGTIYFYQGDYNQALIYFNQASKILEKQSVITEEKLLILSNIGEVYYHQKNYAEAEKYLLQSLEYAEKLNAVRSIAMTSLIVGKLYYDKGDYPKSSTNLLYAYNYAKSSKENTQLSESSLYLGKLALAQKNEVDATKYFNETITNSDRVGDVKYAWEALYQRGLIFYNKEQLDSAEKYFKFAIKRVEKSALNIYGGEAAKKIFSSDEKKVNLYSTLIATLIKLGKTDEALEFTSRSNTEAIKEKLQQVGTSTSNAKKASVLDQQKQLAQKVNSVEDNLNKEQAKPINEQSKEKIITLQKVQKFAQAQLLNFLDSMVNVYPDLKDNFVKNVNPEDLKNYKSKIPPDVAVLLYVVRENQLIIFTLTKETTKAKLINISGAELSAHVKDFTAVLKYPFKDKNAKPLKLRGVDLNNYVESANSLAETGTDLYKILIAPIKDEIADKTKLCIINNGELSSIPFQTIGTKDNNGVFRYLVEDYSIFYTNRLDVFNNVDPGLIKGLSFVAYGNPDKTLPSAEREVNEIQKIIPTAKVYVGDVATEDKAKKSLVDSKIVHFATHGILDYSDFSKTFLKFAASPGSDGKLTIQDIKGLDIENCDLVTLSACETAVSQDVTKGWFVSPANSLLVNGVKTVVASLWSVDDEATSLLMSSFYGNLKTMHKAEALRKAQETLSQNPKYTHPFYWGAFILYGEWR</sequence>
<dbReference type="Pfam" id="PF13374">
    <property type="entry name" value="TPR_10"/>
    <property type="match status" value="1"/>
</dbReference>
<dbReference type="PANTHER" id="PTHR10098:SF108">
    <property type="entry name" value="TETRATRICOPEPTIDE REPEAT PROTEIN 28"/>
    <property type="match status" value="1"/>
</dbReference>
<dbReference type="OrthoDB" id="1523170at2"/>
<organism evidence="3 4">
    <name type="scientific">Pedobacter changchengzhani</name>
    <dbReference type="NCBI Taxonomy" id="2529274"/>
    <lineage>
        <taxon>Bacteria</taxon>
        <taxon>Pseudomonadati</taxon>
        <taxon>Bacteroidota</taxon>
        <taxon>Sphingobacteriia</taxon>
        <taxon>Sphingobacteriales</taxon>
        <taxon>Sphingobacteriaceae</taxon>
        <taxon>Pedobacter</taxon>
    </lineage>
</organism>
<dbReference type="InterPro" id="IPR011990">
    <property type="entry name" value="TPR-like_helical_dom_sf"/>
</dbReference>
<dbReference type="InterPro" id="IPR024983">
    <property type="entry name" value="CHAT_dom"/>
</dbReference>
<feature type="domain" description="CHAT" evidence="2">
    <location>
        <begin position="1340"/>
        <end position="1607"/>
    </location>
</feature>
<evidence type="ECO:0000256" key="1">
    <source>
        <dbReference type="PROSITE-ProRule" id="PRU00339"/>
    </source>
</evidence>
<dbReference type="Pfam" id="PF13424">
    <property type="entry name" value="TPR_12"/>
    <property type="match status" value="4"/>
</dbReference>
<evidence type="ECO:0000313" key="4">
    <source>
        <dbReference type="Proteomes" id="UP000295668"/>
    </source>
</evidence>
<keyword evidence="4" id="KW-1185">Reference proteome</keyword>